<dbReference type="SUPFAM" id="SSF158682">
    <property type="entry name" value="TerB-like"/>
    <property type="match status" value="1"/>
</dbReference>
<dbReference type="InterPro" id="IPR007791">
    <property type="entry name" value="DjlA_N"/>
</dbReference>
<dbReference type="Gene3D" id="1.10.287.110">
    <property type="entry name" value="DnaJ domain"/>
    <property type="match status" value="1"/>
</dbReference>
<evidence type="ECO:0000256" key="1">
    <source>
        <dbReference type="ARBA" id="ARBA00023186"/>
    </source>
</evidence>
<dbReference type="InterPro" id="IPR029024">
    <property type="entry name" value="TerB-like"/>
</dbReference>
<feature type="transmembrane region" description="Helical" evidence="2">
    <location>
        <begin position="6"/>
        <end position="32"/>
    </location>
</feature>
<accession>A0A1I1JC18</accession>
<dbReference type="Pfam" id="PF00226">
    <property type="entry name" value="DnaJ"/>
    <property type="match status" value="1"/>
</dbReference>
<dbReference type="InterPro" id="IPR001623">
    <property type="entry name" value="DnaJ_domain"/>
</dbReference>
<dbReference type="Proteomes" id="UP000199046">
    <property type="component" value="Unassembled WGS sequence"/>
</dbReference>
<keyword evidence="2" id="KW-0812">Transmembrane</keyword>
<dbReference type="CDD" id="cd06257">
    <property type="entry name" value="DnaJ"/>
    <property type="match status" value="1"/>
</dbReference>
<gene>
    <name evidence="4" type="ORF">SAMN05421848_1453</name>
</gene>
<dbReference type="STRING" id="402385.SAMN05421848_1453"/>
<evidence type="ECO:0000259" key="3">
    <source>
        <dbReference type="PROSITE" id="PS50076"/>
    </source>
</evidence>
<dbReference type="SUPFAM" id="SSF46565">
    <property type="entry name" value="Chaperone J-domain"/>
    <property type="match status" value="1"/>
</dbReference>
<dbReference type="NCBIfam" id="NF006948">
    <property type="entry name" value="PRK09430.1"/>
    <property type="match status" value="1"/>
</dbReference>
<reference evidence="5" key="1">
    <citation type="submission" date="2016-10" db="EMBL/GenBank/DDBJ databases">
        <authorList>
            <person name="Varghese N."/>
            <person name="Submissions S."/>
        </authorList>
    </citation>
    <scope>NUCLEOTIDE SEQUENCE [LARGE SCALE GENOMIC DNA]</scope>
    <source>
        <strain evidence="5">DSM 23439</strain>
    </source>
</reference>
<dbReference type="SMART" id="SM00271">
    <property type="entry name" value="DnaJ"/>
    <property type="match status" value="1"/>
</dbReference>
<dbReference type="Pfam" id="PF05099">
    <property type="entry name" value="TerB"/>
    <property type="match status" value="1"/>
</dbReference>
<organism evidence="4 5">
    <name type="scientific">Kushneria avicenniae</name>
    <dbReference type="NCBI Taxonomy" id="402385"/>
    <lineage>
        <taxon>Bacteria</taxon>
        <taxon>Pseudomonadati</taxon>
        <taxon>Pseudomonadota</taxon>
        <taxon>Gammaproteobacteria</taxon>
        <taxon>Oceanospirillales</taxon>
        <taxon>Halomonadaceae</taxon>
        <taxon>Kushneria</taxon>
    </lineage>
</organism>
<keyword evidence="1" id="KW-0143">Chaperone</keyword>
<feature type="domain" description="J" evidence="3">
    <location>
        <begin position="189"/>
        <end position="253"/>
    </location>
</feature>
<dbReference type="InterPro" id="IPR036869">
    <property type="entry name" value="J_dom_sf"/>
</dbReference>
<keyword evidence="2" id="KW-1133">Transmembrane helix</keyword>
<proteinExistence type="predicted"/>
<dbReference type="CDD" id="cd07316">
    <property type="entry name" value="terB_like_DjlA"/>
    <property type="match status" value="1"/>
</dbReference>
<evidence type="ECO:0000313" key="4">
    <source>
        <dbReference type="EMBL" id="SFC45925.1"/>
    </source>
</evidence>
<protein>
    <submittedName>
        <fullName evidence="4">DnaJ like chaperone protein</fullName>
    </submittedName>
</protein>
<dbReference type="PANTHER" id="PTHR24074">
    <property type="entry name" value="CO-CHAPERONE PROTEIN DJLA"/>
    <property type="match status" value="1"/>
</dbReference>
<dbReference type="RefSeq" id="WP_090132354.1">
    <property type="nucleotide sequence ID" value="NZ_FOLY01000003.1"/>
</dbReference>
<dbReference type="PROSITE" id="PS50076">
    <property type="entry name" value="DNAJ_2"/>
    <property type="match status" value="1"/>
</dbReference>
<dbReference type="Gene3D" id="1.10.3680.10">
    <property type="entry name" value="TerB-like"/>
    <property type="match status" value="1"/>
</dbReference>
<dbReference type="AlphaFoldDB" id="A0A1I1JC18"/>
<sequence>MLIVIFIAAMIGYAIGRLPGLLIGGVLGYALVRWLRAKLIGKLAERQTRFLSATFSVMGAMSRADGEVSEHERRSAEAVFDRLNLNDAQRTQARADFERGQQTGFDLDAELAGLRQIVGAQRGLLQVFFQVQLVAMAADGRVEQSERDMLMRVARGLGCSQEEISRLEAMLNAAASGGGTQESAQPLEDAYQVLGVSSEATDAEIKRAYRKLMSQNHPDKLAGKGMPDSMRRMAEQRTSEISNAYERIQQARGQG</sequence>
<dbReference type="PRINTS" id="PR00625">
    <property type="entry name" value="JDOMAIN"/>
</dbReference>
<name>A0A1I1JC18_9GAMM</name>
<dbReference type="EMBL" id="FOLY01000003">
    <property type="protein sequence ID" value="SFC45925.1"/>
    <property type="molecule type" value="Genomic_DNA"/>
</dbReference>
<dbReference type="OrthoDB" id="9782583at2"/>
<keyword evidence="5" id="KW-1185">Reference proteome</keyword>
<evidence type="ECO:0000313" key="5">
    <source>
        <dbReference type="Proteomes" id="UP000199046"/>
    </source>
</evidence>
<keyword evidence="2" id="KW-0472">Membrane</keyword>
<dbReference type="InterPro" id="IPR050817">
    <property type="entry name" value="DjlA_DnaK_co-chaperone"/>
</dbReference>
<evidence type="ECO:0000256" key="2">
    <source>
        <dbReference type="SAM" id="Phobius"/>
    </source>
</evidence>